<evidence type="ECO:0000256" key="7">
    <source>
        <dbReference type="ARBA" id="ARBA00023180"/>
    </source>
</evidence>
<feature type="transmembrane region" description="Helical" evidence="8">
    <location>
        <begin position="112"/>
        <end position="134"/>
    </location>
</feature>
<dbReference type="PANTHER" id="PTHR11958">
    <property type="entry name" value="SODIUM/DICARBOXYLATE SYMPORTER-RELATED"/>
    <property type="match status" value="1"/>
</dbReference>
<dbReference type="AlphaFoldDB" id="A0A814GA94"/>
<keyword evidence="5 8" id="KW-1133">Transmembrane helix</keyword>
<sequence length="641" mass="71157">MGKNKDNPFIEKSDENSNVSNYQKSCCQKVKDQIKQNMILVLTIFGIFGGILIGFIGRIYQPSQTTLSLISFPGEMLLRILKMLILPLIISSLITGLAQLDPKSSGKMGSRAMGFYILSTLIATVTGISVALIIRPGRQKKKVTSSAKSVSNSISTLDALLDIIRNMFPENIVQACTQQLTTVYNKKMVKKELSTVFNASISSSTDEFVEIIKKELVYVNSTNVMGLVVFCIIFGIFISHSKSEAQILYDFFFVMNELIMKIVALIMWYSPFGILCLVAGNIMKIENMADTAKRLSIYMLTVIIGLIIHAMFTIQFIYFITTRKNPFKFLKGMLQAWLTAIGTASSSATLPITFRCLEENNKVDKRVTRFMLPLGATINMDGTALYQCVATIFIAQLNGVNLSLGQLVVLCLASTATSIGVASVPSAALVTMLIVLGTVGLPTEDISYIVTVDWLLDRLRTSINVLGDAYGCGIVEHLSRKELRLLDEQAEYEFSQIIAGNKDPSIVNFPGHLKTDDPILVLNEHLKESMVVCDEKRLSVQLYSMQKSPSSQLNDFKAFTTNRSNYSINKNQQQNFSGSTNIQSRAPSIVVMDAVRRRSRALLYNTRLPTSVYSMPQISQYSHTNNKTNVNENSLNEDSNV</sequence>
<keyword evidence="3 8" id="KW-0812">Transmembrane</keyword>
<feature type="transmembrane region" description="Helical" evidence="8">
    <location>
        <begin position="80"/>
        <end position="100"/>
    </location>
</feature>
<comment type="subcellular location">
    <subcellularLocation>
        <location evidence="1 8">Membrane</location>
        <topology evidence="1 8">Multi-pass membrane protein</topology>
    </subcellularLocation>
</comment>
<evidence type="ECO:0000256" key="5">
    <source>
        <dbReference type="ARBA" id="ARBA00022989"/>
    </source>
</evidence>
<feature type="transmembrane region" description="Helical" evidence="8">
    <location>
        <begin position="258"/>
        <end position="283"/>
    </location>
</feature>
<dbReference type="PANTHER" id="PTHR11958:SF99">
    <property type="entry name" value="SODIUM-DEPENDENT EXCITATORY AMINO ACID TRANSPORTER GLT-6-RELATED"/>
    <property type="match status" value="1"/>
</dbReference>
<dbReference type="Gene3D" id="1.10.3860.10">
    <property type="entry name" value="Sodium:dicarboxylate symporter"/>
    <property type="match status" value="1"/>
</dbReference>
<dbReference type="OrthoDB" id="5877963at2759"/>
<dbReference type="PROSITE" id="PS00713">
    <property type="entry name" value="NA_DICARBOXYL_SYMP_1"/>
    <property type="match status" value="1"/>
</dbReference>
<evidence type="ECO:0000256" key="2">
    <source>
        <dbReference type="ARBA" id="ARBA00022448"/>
    </source>
</evidence>
<dbReference type="PROSITE" id="PS00714">
    <property type="entry name" value="NA_DICARBOXYL_SYMP_2"/>
    <property type="match status" value="1"/>
</dbReference>
<keyword evidence="2 8" id="KW-0813">Transport</keyword>
<organism evidence="9 10">
    <name type="scientific">Brachionus calyciflorus</name>
    <dbReference type="NCBI Taxonomy" id="104777"/>
    <lineage>
        <taxon>Eukaryota</taxon>
        <taxon>Metazoa</taxon>
        <taxon>Spiralia</taxon>
        <taxon>Gnathifera</taxon>
        <taxon>Rotifera</taxon>
        <taxon>Eurotatoria</taxon>
        <taxon>Monogononta</taxon>
        <taxon>Pseudotrocha</taxon>
        <taxon>Ploima</taxon>
        <taxon>Brachionidae</taxon>
        <taxon>Brachionus</taxon>
    </lineage>
</organism>
<dbReference type="PRINTS" id="PR00173">
    <property type="entry name" value="EDTRNSPORT"/>
</dbReference>
<reference evidence="9" key="1">
    <citation type="submission" date="2021-02" db="EMBL/GenBank/DDBJ databases">
        <authorList>
            <person name="Nowell W R."/>
        </authorList>
    </citation>
    <scope>NUCLEOTIDE SEQUENCE</scope>
    <source>
        <strain evidence="9">Ploen Becks lab</strain>
    </source>
</reference>
<evidence type="ECO:0000256" key="8">
    <source>
        <dbReference type="RuleBase" id="RU361216"/>
    </source>
</evidence>
<dbReference type="InterPro" id="IPR036458">
    <property type="entry name" value="Na:dicarbo_symporter_sf"/>
</dbReference>
<keyword evidence="7" id="KW-0325">Glycoprotein</keyword>
<dbReference type="GO" id="GO:0005313">
    <property type="term" value="F:L-glutamate transmembrane transporter activity"/>
    <property type="evidence" value="ECO:0007669"/>
    <property type="project" value="TreeGrafter"/>
</dbReference>
<dbReference type="Pfam" id="PF00375">
    <property type="entry name" value="SDF"/>
    <property type="match status" value="1"/>
</dbReference>
<protein>
    <recommendedName>
        <fullName evidence="8">Amino acid transporter</fullName>
    </recommendedName>
</protein>
<dbReference type="Proteomes" id="UP000663879">
    <property type="component" value="Unassembled WGS sequence"/>
</dbReference>
<keyword evidence="10" id="KW-1185">Reference proteome</keyword>
<evidence type="ECO:0000256" key="3">
    <source>
        <dbReference type="ARBA" id="ARBA00022692"/>
    </source>
</evidence>
<comment type="similarity">
    <text evidence="8">Belongs to the dicarboxylate/amino acid:cation symporter (DAACS) (TC 2.A.23) family.</text>
</comment>
<dbReference type="GO" id="GO:0015501">
    <property type="term" value="F:glutamate:sodium symporter activity"/>
    <property type="evidence" value="ECO:0007669"/>
    <property type="project" value="TreeGrafter"/>
</dbReference>
<gene>
    <name evidence="9" type="ORF">OXX778_LOCUS16044</name>
</gene>
<accession>A0A814GA94</accession>
<evidence type="ECO:0000313" key="10">
    <source>
        <dbReference type="Proteomes" id="UP000663879"/>
    </source>
</evidence>
<dbReference type="EMBL" id="CAJNOC010003690">
    <property type="protein sequence ID" value="CAF0993650.1"/>
    <property type="molecule type" value="Genomic_DNA"/>
</dbReference>
<proteinExistence type="inferred from homology"/>
<dbReference type="GO" id="GO:0005886">
    <property type="term" value="C:plasma membrane"/>
    <property type="evidence" value="ECO:0007669"/>
    <property type="project" value="TreeGrafter"/>
</dbReference>
<feature type="transmembrane region" description="Helical" evidence="8">
    <location>
        <begin position="295"/>
        <end position="320"/>
    </location>
</feature>
<feature type="transmembrane region" description="Helical" evidence="8">
    <location>
        <begin position="217"/>
        <end position="238"/>
    </location>
</feature>
<feature type="transmembrane region" description="Helical" evidence="8">
    <location>
        <begin position="407"/>
        <end position="436"/>
    </location>
</feature>
<comment type="caution">
    <text evidence="9">The sequence shown here is derived from an EMBL/GenBank/DDBJ whole genome shotgun (WGS) entry which is preliminary data.</text>
</comment>
<feature type="transmembrane region" description="Helical" evidence="8">
    <location>
        <begin position="38"/>
        <end position="60"/>
    </location>
</feature>
<dbReference type="GO" id="GO:0015175">
    <property type="term" value="F:neutral L-amino acid transmembrane transporter activity"/>
    <property type="evidence" value="ECO:0007669"/>
    <property type="project" value="TreeGrafter"/>
</dbReference>
<evidence type="ECO:0000256" key="6">
    <source>
        <dbReference type="ARBA" id="ARBA00023136"/>
    </source>
</evidence>
<keyword evidence="6 8" id="KW-0472">Membrane</keyword>
<evidence type="ECO:0000256" key="1">
    <source>
        <dbReference type="ARBA" id="ARBA00004141"/>
    </source>
</evidence>
<dbReference type="InterPro" id="IPR018107">
    <property type="entry name" value="Na-dicarboxylate_symporter_CS"/>
</dbReference>
<evidence type="ECO:0000256" key="4">
    <source>
        <dbReference type="ARBA" id="ARBA00022847"/>
    </source>
</evidence>
<keyword evidence="4 8" id="KW-0769">Symport</keyword>
<evidence type="ECO:0000313" key="9">
    <source>
        <dbReference type="EMBL" id="CAF0993650.1"/>
    </source>
</evidence>
<dbReference type="InterPro" id="IPR050746">
    <property type="entry name" value="DAACS"/>
</dbReference>
<name>A0A814GA94_9BILA</name>
<dbReference type="InterPro" id="IPR001991">
    <property type="entry name" value="Na-dicarboxylate_symporter"/>
</dbReference>
<dbReference type="SUPFAM" id="SSF118215">
    <property type="entry name" value="Proton glutamate symport protein"/>
    <property type="match status" value="1"/>
</dbReference>